<evidence type="ECO:0000256" key="4">
    <source>
        <dbReference type="ARBA" id="ARBA00022730"/>
    </source>
</evidence>
<dbReference type="RefSeq" id="WP_314804764.1">
    <property type="nucleotide sequence ID" value="NZ_CP130319.1"/>
</dbReference>
<keyword evidence="9 10" id="KW-0342">GTP-binding</keyword>
<keyword evidence="14" id="KW-1185">Reference proteome</keyword>
<feature type="binding site" evidence="10">
    <location>
        <begin position="181"/>
        <end position="189"/>
    </location>
    <ligand>
        <name>GTP</name>
        <dbReference type="ChEBI" id="CHEBI:37565"/>
    </ligand>
</feature>
<dbReference type="Gene3D" id="1.10.40.50">
    <property type="entry name" value="Probable gtpase engc, domain 3"/>
    <property type="match status" value="1"/>
</dbReference>
<protein>
    <recommendedName>
        <fullName evidence="10">Small ribosomal subunit biogenesis GTPase RsgA</fullName>
        <ecNumber evidence="10">3.6.1.-</ecNumber>
    </recommendedName>
</protein>
<dbReference type="GO" id="GO:0005737">
    <property type="term" value="C:cytoplasm"/>
    <property type="evidence" value="ECO:0007669"/>
    <property type="project" value="UniProtKB-SubCell"/>
</dbReference>
<evidence type="ECO:0000259" key="12">
    <source>
        <dbReference type="PROSITE" id="PS51721"/>
    </source>
</evidence>
<dbReference type="HAMAP" id="MF_01820">
    <property type="entry name" value="GTPase_RsgA"/>
    <property type="match status" value="1"/>
</dbReference>
<dbReference type="InterPro" id="IPR004881">
    <property type="entry name" value="Ribosome_biogen_GTPase_RsgA"/>
</dbReference>
<feature type="binding site" evidence="10">
    <location>
        <position position="268"/>
    </location>
    <ligand>
        <name>Zn(2+)</name>
        <dbReference type="ChEBI" id="CHEBI:29105"/>
    </ligand>
</feature>
<dbReference type="GO" id="GO:0019843">
    <property type="term" value="F:rRNA binding"/>
    <property type="evidence" value="ECO:0007669"/>
    <property type="project" value="UniProtKB-KW"/>
</dbReference>
<comment type="subcellular location">
    <subcellularLocation>
        <location evidence="10">Cytoplasm</location>
    </subcellularLocation>
</comment>
<dbReference type="GO" id="GO:0042274">
    <property type="term" value="P:ribosomal small subunit biogenesis"/>
    <property type="evidence" value="ECO:0007669"/>
    <property type="project" value="UniProtKB-UniRule"/>
</dbReference>
<dbReference type="KEGG" id="proo:MJB10_10965"/>
<dbReference type="InterPro" id="IPR031944">
    <property type="entry name" value="RsgA_N"/>
</dbReference>
<evidence type="ECO:0000313" key="14">
    <source>
        <dbReference type="Proteomes" id="UP001304650"/>
    </source>
</evidence>
<gene>
    <name evidence="10 13" type="primary">rsgA</name>
    <name evidence="13" type="ORF">MJB10_10965</name>
</gene>
<keyword evidence="4 10" id="KW-0699">rRNA-binding</keyword>
<dbReference type="SUPFAM" id="SSF52540">
    <property type="entry name" value="P-loop containing nucleoside triphosphate hydrolases"/>
    <property type="match status" value="1"/>
</dbReference>
<feature type="domain" description="CP-type G" evidence="12">
    <location>
        <begin position="69"/>
        <end position="239"/>
    </location>
</feature>
<dbReference type="GO" id="GO:0005525">
    <property type="term" value="F:GTP binding"/>
    <property type="evidence" value="ECO:0007669"/>
    <property type="project" value="UniProtKB-UniRule"/>
</dbReference>
<evidence type="ECO:0000256" key="10">
    <source>
        <dbReference type="HAMAP-Rule" id="MF_01820"/>
    </source>
</evidence>
<evidence type="ECO:0000256" key="2">
    <source>
        <dbReference type="ARBA" id="ARBA00022517"/>
    </source>
</evidence>
<evidence type="ECO:0000256" key="6">
    <source>
        <dbReference type="ARBA" id="ARBA00022801"/>
    </source>
</evidence>
<keyword evidence="6 10" id="KW-0378">Hydrolase</keyword>
<feature type="binding site" evidence="10">
    <location>
        <position position="270"/>
    </location>
    <ligand>
        <name>Zn(2+)</name>
        <dbReference type="ChEBI" id="CHEBI:29105"/>
    </ligand>
</feature>
<keyword evidence="5 10" id="KW-0547">Nucleotide-binding</keyword>
<dbReference type="Pfam" id="PF03193">
    <property type="entry name" value="RsgA_GTPase"/>
    <property type="match status" value="1"/>
</dbReference>
<keyword evidence="7 10" id="KW-0862">Zinc</keyword>
<comment type="cofactor">
    <cofactor evidence="10">
        <name>Zn(2+)</name>
        <dbReference type="ChEBI" id="CHEBI:29105"/>
    </cofactor>
    <text evidence="10">Binds 1 zinc ion per subunit.</text>
</comment>
<feature type="binding site" evidence="10">
    <location>
        <begin position="118"/>
        <end position="121"/>
    </location>
    <ligand>
        <name>GTP</name>
        <dbReference type="ChEBI" id="CHEBI:37565"/>
    </ligand>
</feature>
<dbReference type="CDD" id="cd04466">
    <property type="entry name" value="S1_YloQ_GTPase"/>
    <property type="match status" value="1"/>
</dbReference>
<comment type="subunit">
    <text evidence="10">Monomer. Associates with 30S ribosomal subunit, binds 16S rRNA.</text>
</comment>
<comment type="similarity">
    <text evidence="10">Belongs to the TRAFAC class YlqF/YawG GTPase family. RsgA subfamily.</text>
</comment>
<dbReference type="Gene3D" id="3.40.50.300">
    <property type="entry name" value="P-loop containing nucleotide triphosphate hydrolases"/>
    <property type="match status" value="1"/>
</dbReference>
<evidence type="ECO:0000256" key="1">
    <source>
        <dbReference type="ARBA" id="ARBA00022490"/>
    </source>
</evidence>
<dbReference type="PROSITE" id="PS51721">
    <property type="entry name" value="G_CP"/>
    <property type="match status" value="1"/>
</dbReference>
<evidence type="ECO:0000259" key="11">
    <source>
        <dbReference type="PROSITE" id="PS50936"/>
    </source>
</evidence>
<keyword evidence="3 10" id="KW-0479">Metal-binding</keyword>
<dbReference type="InterPro" id="IPR012340">
    <property type="entry name" value="NA-bd_OB-fold"/>
</dbReference>
<dbReference type="PANTHER" id="PTHR32120:SF11">
    <property type="entry name" value="SMALL RIBOSOMAL SUBUNIT BIOGENESIS GTPASE RSGA 1, MITOCHONDRIAL-RELATED"/>
    <property type="match status" value="1"/>
</dbReference>
<evidence type="ECO:0000256" key="7">
    <source>
        <dbReference type="ARBA" id="ARBA00022833"/>
    </source>
</evidence>
<dbReference type="InterPro" id="IPR030378">
    <property type="entry name" value="G_CP_dom"/>
</dbReference>
<feature type="domain" description="EngC GTPase" evidence="11">
    <location>
        <begin position="78"/>
        <end position="237"/>
    </location>
</feature>
<dbReference type="PROSITE" id="PS50936">
    <property type="entry name" value="ENGC_GTPASE"/>
    <property type="match status" value="1"/>
</dbReference>
<dbReference type="SUPFAM" id="SSF50249">
    <property type="entry name" value="Nucleic acid-binding proteins"/>
    <property type="match status" value="1"/>
</dbReference>
<dbReference type="InterPro" id="IPR010914">
    <property type="entry name" value="RsgA_GTPase_dom"/>
</dbReference>
<evidence type="ECO:0000256" key="8">
    <source>
        <dbReference type="ARBA" id="ARBA00022884"/>
    </source>
</evidence>
<dbReference type="NCBIfam" id="TIGR00157">
    <property type="entry name" value="ribosome small subunit-dependent GTPase A"/>
    <property type="match status" value="1"/>
</dbReference>
<dbReference type="CDD" id="cd01854">
    <property type="entry name" value="YjeQ_EngC"/>
    <property type="match status" value="1"/>
</dbReference>
<keyword evidence="8 10" id="KW-0694">RNA-binding</keyword>
<keyword evidence="1 10" id="KW-0963">Cytoplasm</keyword>
<dbReference type="Proteomes" id="UP001304650">
    <property type="component" value="Chromosome"/>
</dbReference>
<keyword evidence="2 10" id="KW-0690">Ribosome biogenesis</keyword>
<name>A0AA96RMC0_9BACL</name>
<organism evidence="13 14">
    <name type="scientific">Paenibacillus roseopurpureus</name>
    <dbReference type="NCBI Taxonomy" id="2918901"/>
    <lineage>
        <taxon>Bacteria</taxon>
        <taxon>Bacillati</taxon>
        <taxon>Bacillota</taxon>
        <taxon>Bacilli</taxon>
        <taxon>Bacillales</taxon>
        <taxon>Paenibacillaceae</taxon>
        <taxon>Paenibacillus</taxon>
    </lineage>
</organism>
<comment type="function">
    <text evidence="10">One of several proteins that assist in the late maturation steps of the functional core of the 30S ribosomal subunit. Helps release RbfA from mature subunits. May play a role in the assembly of ribosomal proteins into the subunit. Circularly permuted GTPase that catalyzes slow GTP hydrolysis, GTPase activity is stimulated by the 30S ribosomal subunit.</text>
</comment>
<dbReference type="PANTHER" id="PTHR32120">
    <property type="entry name" value="SMALL RIBOSOMAL SUBUNIT BIOGENESIS GTPASE RSGA"/>
    <property type="match status" value="1"/>
</dbReference>
<dbReference type="EMBL" id="CP130319">
    <property type="protein sequence ID" value="WNR46580.1"/>
    <property type="molecule type" value="Genomic_DNA"/>
</dbReference>
<dbReference type="AlphaFoldDB" id="A0AA96RMC0"/>
<sequence>MPQGLIVKALSGYYYVLPEGTVLHEGNTVTCRGRGVFKNKKITPLVGDRVMFEATENGEGTVTEILPRSSELIRPPIANVDVVVLVFSVTEPVLNTQLLDKFLVHIENTGIDVLLCFTKSDLLTDAAEAAHVKEMTAAEFDRITTLYQGIGYPFVTTSSRLEEGVEAILAHLEGKVSVFAGQSGVGKSSLLNKMISGIDLETNAISQRLGRGKHTTRHVELLPLAGSGLVADTPGFSQLDFMEVEAEGLSSCFREFAAVAEGCRFRGCLHLHEPDCKVRDGVASGTIAASRYDHYLLFLAEIKDRKRRY</sequence>
<feature type="binding site" evidence="10">
    <location>
        <position position="276"/>
    </location>
    <ligand>
        <name>Zn(2+)</name>
        <dbReference type="ChEBI" id="CHEBI:29105"/>
    </ligand>
</feature>
<feature type="binding site" evidence="10">
    <location>
        <position position="263"/>
    </location>
    <ligand>
        <name>Zn(2+)</name>
        <dbReference type="ChEBI" id="CHEBI:29105"/>
    </ligand>
</feature>
<dbReference type="Pfam" id="PF16745">
    <property type="entry name" value="RsgA_N"/>
    <property type="match status" value="1"/>
</dbReference>
<evidence type="ECO:0000256" key="3">
    <source>
        <dbReference type="ARBA" id="ARBA00022723"/>
    </source>
</evidence>
<accession>A0AA96RMC0</accession>
<dbReference type="GO" id="GO:0046872">
    <property type="term" value="F:metal ion binding"/>
    <property type="evidence" value="ECO:0007669"/>
    <property type="project" value="UniProtKB-KW"/>
</dbReference>
<dbReference type="Gene3D" id="2.40.50.140">
    <property type="entry name" value="Nucleic acid-binding proteins"/>
    <property type="match status" value="1"/>
</dbReference>
<proteinExistence type="inferred from homology"/>
<reference evidence="13" key="1">
    <citation type="submission" date="2022-02" db="EMBL/GenBank/DDBJ databases">
        <title>Paenibacillus sp. MBLB1832 Whole Genome Shotgun Sequencing.</title>
        <authorList>
            <person name="Hwang C.Y."/>
            <person name="Cho E.-S."/>
            <person name="Seo M.-J."/>
        </authorList>
    </citation>
    <scope>NUCLEOTIDE SEQUENCE</scope>
    <source>
        <strain evidence="13">MBLB1832</strain>
    </source>
</reference>
<evidence type="ECO:0000256" key="9">
    <source>
        <dbReference type="ARBA" id="ARBA00023134"/>
    </source>
</evidence>
<dbReference type="EC" id="3.6.1.-" evidence="10"/>
<evidence type="ECO:0000256" key="5">
    <source>
        <dbReference type="ARBA" id="ARBA00022741"/>
    </source>
</evidence>
<dbReference type="InterPro" id="IPR027417">
    <property type="entry name" value="P-loop_NTPase"/>
</dbReference>
<dbReference type="GO" id="GO:0003924">
    <property type="term" value="F:GTPase activity"/>
    <property type="evidence" value="ECO:0007669"/>
    <property type="project" value="UniProtKB-UniRule"/>
</dbReference>
<evidence type="ECO:0000313" key="13">
    <source>
        <dbReference type="EMBL" id="WNR46580.1"/>
    </source>
</evidence>